<evidence type="ECO:0000313" key="10">
    <source>
        <dbReference type="Proteomes" id="UP000823872"/>
    </source>
</evidence>
<keyword evidence="6" id="KW-1133">Transmembrane helix</keyword>
<dbReference type="InterPro" id="IPR013969">
    <property type="entry name" value="Oligosacch_biosynth_Alg14"/>
</dbReference>
<keyword evidence="10" id="KW-1185">Reference proteome</keyword>
<dbReference type="Ensembl" id="ENSFCTT00005044091.1">
    <property type="protein sequence ID" value="ENSFCTP00005031402.1"/>
    <property type="gene ID" value="ENSFCTG00005015416.1"/>
</dbReference>
<dbReference type="Gene3D" id="3.40.50.2000">
    <property type="entry name" value="Glycogen Phosphorylase B"/>
    <property type="match status" value="1"/>
</dbReference>
<dbReference type="GeneTree" id="ENSGT00390000002579"/>
<keyword evidence="7" id="KW-0472">Membrane</keyword>
<evidence type="ECO:0000256" key="8">
    <source>
        <dbReference type="SAM" id="MobiDB-lite"/>
    </source>
</evidence>
<reference evidence="9" key="3">
    <citation type="submission" date="2025-09" db="UniProtKB">
        <authorList>
            <consortium name="Ensembl"/>
        </authorList>
    </citation>
    <scope>IDENTIFICATION</scope>
    <source>
        <strain evidence="9">breed Abyssinian</strain>
    </source>
</reference>
<evidence type="ECO:0000256" key="6">
    <source>
        <dbReference type="ARBA" id="ARBA00022989"/>
    </source>
</evidence>
<evidence type="ECO:0000256" key="1">
    <source>
        <dbReference type="ARBA" id="ARBA00004389"/>
    </source>
</evidence>
<gene>
    <name evidence="9" type="primary">ALG14</name>
</gene>
<evidence type="ECO:0000313" key="9">
    <source>
        <dbReference type="Ensembl" id="ENSFCTP00005031402.1"/>
    </source>
</evidence>
<sequence length="246" mass="28219">MRRHRKLIVYTIMTAERLDARCPAPAGKTHRRSHSKDPNAGGRYCSKRNCRGRKKRSTLQIHSPDHLMMAQEQGGGGHTTEILRLLEHLSNAYSPRHYIIADTDEMSAHKINSFERNRADRDPSTMFPEYFIHRIPRSREVQQSWLSTVLTTLYSMWLSFPLTHRVKPDLVLCNGPGTCVPVCISALLLGILGIKKVIIVYVESICRVEHLSLSGKILFHLSDYFIVQWPALKEKYPKSVYLGRIV</sequence>
<dbReference type="Pfam" id="PF08660">
    <property type="entry name" value="Alg14"/>
    <property type="match status" value="1"/>
</dbReference>
<accession>A0ABI7Y9B3</accession>
<name>A0ABI7Y9B3_FELCA</name>
<feature type="region of interest" description="Disordered" evidence="8">
    <location>
        <begin position="23"/>
        <end position="58"/>
    </location>
</feature>
<evidence type="ECO:0000256" key="5">
    <source>
        <dbReference type="ARBA" id="ARBA00022824"/>
    </source>
</evidence>
<evidence type="ECO:0000256" key="2">
    <source>
        <dbReference type="ARBA" id="ARBA00009731"/>
    </source>
</evidence>
<evidence type="ECO:0000256" key="7">
    <source>
        <dbReference type="ARBA" id="ARBA00023136"/>
    </source>
</evidence>
<keyword evidence="4" id="KW-0812">Transmembrane</keyword>
<comment type="subcellular location">
    <subcellularLocation>
        <location evidence="1">Endoplasmic reticulum membrane</location>
        <topology evidence="1">Single-pass membrane protein</topology>
    </subcellularLocation>
</comment>
<keyword evidence="5" id="KW-0256">Endoplasmic reticulum</keyword>
<feature type="compositionally biased region" description="Basic residues" evidence="8">
    <location>
        <begin position="45"/>
        <end position="57"/>
    </location>
</feature>
<comment type="similarity">
    <text evidence="2">Belongs to the ALG14 family.</text>
</comment>
<evidence type="ECO:0000256" key="4">
    <source>
        <dbReference type="ARBA" id="ARBA00022692"/>
    </source>
</evidence>
<protein>
    <recommendedName>
        <fullName evidence="3">UDP-N-acetylglucosamine transferase subunit ALG14</fullName>
    </recommendedName>
</protein>
<dbReference type="SUPFAM" id="SSF53756">
    <property type="entry name" value="UDP-Glycosyltransferase/glycogen phosphorylase"/>
    <property type="match status" value="1"/>
</dbReference>
<dbReference type="PANTHER" id="PTHR12154">
    <property type="entry name" value="GLYCOSYL TRANSFERASE-RELATED"/>
    <property type="match status" value="1"/>
</dbReference>
<dbReference type="Proteomes" id="UP000823872">
    <property type="component" value="Chromosome C1"/>
</dbReference>
<proteinExistence type="inferred from homology"/>
<evidence type="ECO:0000256" key="3">
    <source>
        <dbReference type="ARBA" id="ARBA00017467"/>
    </source>
</evidence>
<dbReference type="PANTHER" id="PTHR12154:SF4">
    <property type="entry name" value="UDP-N-ACETYLGLUCOSAMINE TRANSFERASE SUBUNIT ALG14 HOMOLOG"/>
    <property type="match status" value="1"/>
</dbReference>
<reference evidence="9 10" key="1">
    <citation type="submission" date="2021-02" db="EMBL/GenBank/DDBJ databases">
        <title>Safari Cat Assemblies.</title>
        <authorList>
            <person name="Bredemeyer K.R."/>
            <person name="Murphy W.J."/>
        </authorList>
    </citation>
    <scope>NUCLEOTIDE SEQUENCE [LARGE SCALE GENOMIC DNA]</scope>
</reference>
<reference evidence="9" key="2">
    <citation type="submission" date="2025-08" db="UniProtKB">
        <authorList>
            <consortium name="Ensembl"/>
        </authorList>
    </citation>
    <scope>IDENTIFICATION</scope>
    <source>
        <strain evidence="9">breed Abyssinian</strain>
    </source>
</reference>
<organism evidence="9 10">
    <name type="scientific">Felis catus</name>
    <name type="common">Cat</name>
    <name type="synonym">Felis silvestris catus</name>
    <dbReference type="NCBI Taxonomy" id="9685"/>
    <lineage>
        <taxon>Eukaryota</taxon>
        <taxon>Metazoa</taxon>
        <taxon>Chordata</taxon>
        <taxon>Craniata</taxon>
        <taxon>Vertebrata</taxon>
        <taxon>Euteleostomi</taxon>
        <taxon>Mammalia</taxon>
        <taxon>Eutheria</taxon>
        <taxon>Laurasiatheria</taxon>
        <taxon>Carnivora</taxon>
        <taxon>Feliformia</taxon>
        <taxon>Felidae</taxon>
        <taxon>Felinae</taxon>
        <taxon>Felis</taxon>
    </lineage>
</organism>